<accession>A0A922SDW1</accession>
<evidence type="ECO:0000256" key="1">
    <source>
        <dbReference type="SAM" id="SignalP"/>
    </source>
</evidence>
<sequence>MKYLILVTLIALIHLTYCAENDYGDDGDLFGYDPIEDRIDDTPKPIYKLSDAPKLFKKFIKDFNKKYKDDKDYQKHYNNFVENLKEINRINSDKEYSSTSDINIFTDFSLEERQSLLGVAF</sequence>
<dbReference type="Pfam" id="PF08246">
    <property type="entry name" value="Inhibitor_I29"/>
    <property type="match status" value="1"/>
</dbReference>
<comment type="caution">
    <text evidence="3">The sequence shown here is derived from an EMBL/GenBank/DDBJ whole genome shotgun (WGS) entry which is preliminary data.</text>
</comment>
<dbReference type="SMART" id="SM00848">
    <property type="entry name" value="Inhibitor_I29"/>
    <property type="match status" value="1"/>
</dbReference>
<proteinExistence type="predicted"/>
<protein>
    <recommendedName>
        <fullName evidence="2">Cathepsin propeptide inhibitor domain-containing protein</fullName>
    </recommendedName>
</protein>
<reference evidence="3" key="1">
    <citation type="journal article" date="2021" name="G3 (Bethesda)">
        <title>Genome and transcriptome analysis of the beet armyworm Spodoptera exigua reveals targets for pest control. .</title>
        <authorList>
            <person name="Simon S."/>
            <person name="Breeschoten T."/>
            <person name="Jansen H.J."/>
            <person name="Dirks R.P."/>
            <person name="Schranz M.E."/>
            <person name="Ros V.I.D."/>
        </authorList>
    </citation>
    <scope>NUCLEOTIDE SEQUENCE</scope>
    <source>
        <strain evidence="3">TB_SE_WUR_2020</strain>
    </source>
</reference>
<evidence type="ECO:0000313" key="4">
    <source>
        <dbReference type="Proteomes" id="UP000814243"/>
    </source>
</evidence>
<feature type="signal peptide" evidence="1">
    <location>
        <begin position="1"/>
        <end position="18"/>
    </location>
</feature>
<organism evidence="3 4">
    <name type="scientific">Spodoptera exigua</name>
    <name type="common">Beet armyworm</name>
    <name type="synonym">Noctua fulgens</name>
    <dbReference type="NCBI Taxonomy" id="7107"/>
    <lineage>
        <taxon>Eukaryota</taxon>
        <taxon>Metazoa</taxon>
        <taxon>Ecdysozoa</taxon>
        <taxon>Arthropoda</taxon>
        <taxon>Hexapoda</taxon>
        <taxon>Insecta</taxon>
        <taxon>Pterygota</taxon>
        <taxon>Neoptera</taxon>
        <taxon>Endopterygota</taxon>
        <taxon>Lepidoptera</taxon>
        <taxon>Glossata</taxon>
        <taxon>Ditrysia</taxon>
        <taxon>Noctuoidea</taxon>
        <taxon>Noctuidae</taxon>
        <taxon>Amphipyrinae</taxon>
        <taxon>Spodoptera</taxon>
    </lineage>
</organism>
<dbReference type="AlphaFoldDB" id="A0A922SDW1"/>
<dbReference type="EMBL" id="JACEFF010000655">
    <property type="protein sequence ID" value="KAH9633318.1"/>
    <property type="molecule type" value="Genomic_DNA"/>
</dbReference>
<dbReference type="InterPro" id="IPR013201">
    <property type="entry name" value="Prot_inhib_I29"/>
</dbReference>
<dbReference type="InterPro" id="IPR038765">
    <property type="entry name" value="Papain-like_cys_pep_sf"/>
</dbReference>
<name>A0A922SDW1_SPOEX</name>
<dbReference type="Gene3D" id="1.10.287.2250">
    <property type="match status" value="1"/>
</dbReference>
<evidence type="ECO:0000259" key="2">
    <source>
        <dbReference type="SMART" id="SM00848"/>
    </source>
</evidence>
<feature type="chain" id="PRO_5037587408" description="Cathepsin propeptide inhibitor domain-containing protein" evidence="1">
    <location>
        <begin position="19"/>
        <end position="121"/>
    </location>
</feature>
<evidence type="ECO:0000313" key="3">
    <source>
        <dbReference type="EMBL" id="KAH9633318.1"/>
    </source>
</evidence>
<feature type="domain" description="Cathepsin propeptide inhibitor" evidence="2">
    <location>
        <begin position="56"/>
        <end position="113"/>
    </location>
</feature>
<dbReference type="Proteomes" id="UP000814243">
    <property type="component" value="Unassembled WGS sequence"/>
</dbReference>
<keyword evidence="1" id="KW-0732">Signal</keyword>
<dbReference type="OrthoDB" id="5855924at2759"/>
<dbReference type="SUPFAM" id="SSF54001">
    <property type="entry name" value="Cysteine proteinases"/>
    <property type="match status" value="1"/>
</dbReference>
<gene>
    <name evidence="3" type="ORF">HF086_004032</name>
</gene>